<evidence type="ECO:0000259" key="2">
    <source>
        <dbReference type="Pfam" id="PF02541"/>
    </source>
</evidence>
<evidence type="ECO:0000259" key="3">
    <source>
        <dbReference type="Pfam" id="PF21447"/>
    </source>
</evidence>
<name>A0ABU8H9L6_9BACI</name>
<dbReference type="Gene3D" id="1.10.3210.10">
    <property type="entry name" value="Hypothetical protein af1432"/>
    <property type="match status" value="1"/>
</dbReference>
<dbReference type="PANTHER" id="PTHR30005:SF0">
    <property type="entry name" value="RETROGRADE REGULATION PROTEIN 2"/>
    <property type="match status" value="1"/>
</dbReference>
<protein>
    <submittedName>
        <fullName evidence="4">Ppx/GppA family phosphatase</fullName>
        <ecNumber evidence="4">3.6.1.-</ecNumber>
    </submittedName>
</protein>
<dbReference type="Proteomes" id="UP001312865">
    <property type="component" value="Unassembled WGS sequence"/>
</dbReference>
<keyword evidence="5" id="KW-1185">Reference proteome</keyword>
<dbReference type="Pfam" id="PF21447">
    <property type="entry name" value="Ppx-GppA_III"/>
    <property type="match status" value="1"/>
</dbReference>
<evidence type="ECO:0000256" key="1">
    <source>
        <dbReference type="ARBA" id="ARBA00007125"/>
    </source>
</evidence>
<dbReference type="EC" id="3.6.1.-" evidence="4"/>
<comment type="caution">
    <text evidence="4">The sequence shown here is derived from an EMBL/GenBank/DDBJ whole genome shotgun (WGS) entry which is preliminary data.</text>
</comment>
<dbReference type="GO" id="GO:0016787">
    <property type="term" value="F:hydrolase activity"/>
    <property type="evidence" value="ECO:0007669"/>
    <property type="project" value="UniProtKB-KW"/>
</dbReference>
<feature type="domain" description="Ppx/GppA phosphatase N-terminal" evidence="2">
    <location>
        <begin position="34"/>
        <end position="299"/>
    </location>
</feature>
<dbReference type="PANTHER" id="PTHR30005">
    <property type="entry name" value="EXOPOLYPHOSPHATASE"/>
    <property type="match status" value="1"/>
</dbReference>
<dbReference type="EMBL" id="JBBAXC010000002">
    <property type="protein sequence ID" value="MEI5905947.1"/>
    <property type="molecule type" value="Genomic_DNA"/>
</dbReference>
<proteinExistence type="inferred from homology"/>
<dbReference type="InterPro" id="IPR048950">
    <property type="entry name" value="Ppx_GppA_C"/>
</dbReference>
<organism evidence="4 5">
    <name type="scientific">Bacillus spongiae</name>
    <dbReference type="NCBI Taxonomy" id="2683610"/>
    <lineage>
        <taxon>Bacteria</taxon>
        <taxon>Bacillati</taxon>
        <taxon>Bacillota</taxon>
        <taxon>Bacilli</taxon>
        <taxon>Bacillales</taxon>
        <taxon>Bacillaceae</taxon>
        <taxon>Bacillus</taxon>
    </lineage>
</organism>
<evidence type="ECO:0000313" key="4">
    <source>
        <dbReference type="EMBL" id="MEI5905947.1"/>
    </source>
</evidence>
<dbReference type="InterPro" id="IPR050273">
    <property type="entry name" value="GppA/Ppx_hydrolase"/>
</dbReference>
<comment type="similarity">
    <text evidence="1">Belongs to the GppA/Ppx family.</text>
</comment>
<dbReference type="Gene3D" id="3.30.420.150">
    <property type="entry name" value="Exopolyphosphatase. Domain 2"/>
    <property type="match status" value="1"/>
</dbReference>
<dbReference type="CDD" id="cd24052">
    <property type="entry name" value="ASKHA_NBD_HpPPX-GppA-like"/>
    <property type="match status" value="1"/>
</dbReference>
<feature type="domain" description="Ppx/GppA phosphatase C-terminal" evidence="3">
    <location>
        <begin position="310"/>
        <end position="422"/>
    </location>
</feature>
<dbReference type="Gene3D" id="3.30.420.40">
    <property type="match status" value="1"/>
</dbReference>
<dbReference type="InterPro" id="IPR043129">
    <property type="entry name" value="ATPase_NBD"/>
</dbReference>
<dbReference type="RefSeq" id="WP_336585365.1">
    <property type="nucleotide sequence ID" value="NZ_JBBAXC010000002.1"/>
</dbReference>
<dbReference type="SUPFAM" id="SSF109604">
    <property type="entry name" value="HD-domain/PDEase-like"/>
    <property type="match status" value="1"/>
</dbReference>
<dbReference type="SUPFAM" id="SSF53067">
    <property type="entry name" value="Actin-like ATPase domain"/>
    <property type="match status" value="2"/>
</dbReference>
<accession>A0ABU8H9L6</accession>
<sequence>MEKKAIIDIGSNTIRLVIFESLSTGMVKEKENVKTVARLRSFLNNNNELSQKGKNVLLSILVSFKEILSFYNVENVRCVATATIRQATNAHEIVTEIKKQTGLEVKILSAKQEAYYGFIAAVHSTSIEEGISIDIGGGSTEITYFKNKKLIFSHSFPFGVVSLKEQFIKGNQLKEIERKQLQLFLISQFDSLPWLKNKQVKIITIGGSARNIAQIDQQKKKYPIAGVHQYEMGINDLKNIREELYPLQYHEIEKIEGLSKDRADIIIPAVEVFNQLYHYTNATGFLFSRKGLRDGLLIGADVGAITNEEIKQESINELALEYSLNYTHGEQMIFLTRKLWEELAREGYWEWDEEDSIMLQRAAFLYYLGAYIDDESSSQHTFYLLANKNINGFTHKERVQLALLASYKNKATQKQYLKLFDAWFEKEELKRMKGYGPILKSAYSLNATKRSVVKDLFIKRRSENEMLLTIYTKGDILAETYQFEKQKHHLEKFLKSTIQLDVIAM</sequence>
<dbReference type="Pfam" id="PF02541">
    <property type="entry name" value="Ppx-GppA"/>
    <property type="match status" value="1"/>
</dbReference>
<gene>
    <name evidence="4" type="ORF">WAK64_02550</name>
</gene>
<evidence type="ECO:0000313" key="5">
    <source>
        <dbReference type="Proteomes" id="UP001312865"/>
    </source>
</evidence>
<reference evidence="4 5" key="1">
    <citation type="journal article" date="2018" name="J. Microbiol.">
        <title>Bacillus spongiae sp. nov., isolated from sponge of Jeju Island.</title>
        <authorList>
            <person name="Lee G.E."/>
            <person name="Im W.T."/>
            <person name="Park J.S."/>
        </authorList>
    </citation>
    <scope>NUCLEOTIDE SEQUENCE [LARGE SCALE GENOMIC DNA]</scope>
    <source>
        <strain evidence="4 5">135PIL107-10</strain>
    </source>
</reference>
<dbReference type="InterPro" id="IPR003695">
    <property type="entry name" value="Ppx_GppA_N"/>
</dbReference>
<keyword evidence="4" id="KW-0378">Hydrolase</keyword>